<dbReference type="GO" id="GO:0005886">
    <property type="term" value="C:plasma membrane"/>
    <property type="evidence" value="ECO:0007669"/>
    <property type="project" value="UniProtKB-SubCell"/>
</dbReference>
<dbReference type="InterPro" id="IPR020846">
    <property type="entry name" value="MFS_dom"/>
</dbReference>
<organism evidence="8 9">
    <name type="scientific">SAR324 cluster bacterium</name>
    <dbReference type="NCBI Taxonomy" id="2024889"/>
    <lineage>
        <taxon>Bacteria</taxon>
        <taxon>Deltaproteobacteria</taxon>
        <taxon>SAR324 cluster</taxon>
    </lineage>
</organism>
<dbReference type="SUPFAM" id="SSF103473">
    <property type="entry name" value="MFS general substrate transporter"/>
    <property type="match status" value="1"/>
</dbReference>
<dbReference type="PROSITE" id="PS50850">
    <property type="entry name" value="MFS"/>
    <property type="match status" value="1"/>
</dbReference>
<evidence type="ECO:0000313" key="8">
    <source>
        <dbReference type="EMBL" id="RTZ80744.1"/>
    </source>
</evidence>
<evidence type="ECO:0000256" key="6">
    <source>
        <dbReference type="SAM" id="Phobius"/>
    </source>
</evidence>
<feature type="transmembrane region" description="Helical" evidence="6">
    <location>
        <begin position="51"/>
        <end position="72"/>
    </location>
</feature>
<accession>A0A432GAT2</accession>
<dbReference type="AlphaFoldDB" id="A0A432GAT2"/>
<dbReference type="Gene3D" id="1.20.1250.20">
    <property type="entry name" value="MFS general substrate transporter like domains"/>
    <property type="match status" value="1"/>
</dbReference>
<dbReference type="InterPro" id="IPR011701">
    <property type="entry name" value="MFS"/>
</dbReference>
<feature type="transmembrane region" description="Helical" evidence="6">
    <location>
        <begin position="12"/>
        <end position="31"/>
    </location>
</feature>
<sequence>MTTKPLLQEKSSIRIIFWICIAEILTMQGVFTFSSMLPFFLAEWKLDSIDAGWISGIYYGSYMISVMILVSLTDWIDAKKIYITGVLITLISCIGFALFVEGYWSAMLFRALGGIGLAGTYMPGLKALTDRLSGTSRVRAISFYTSSFGVGSALSFLIGGSILKWFPWQIAFWIAGLCALLALLIVSKVLENRPNRVGSRSGLRSLDFRPVIRNSNAMGWIACYTTHNYELFAFRSWIVVYLTFALTGVTGGFLIQPTNIIFFGVLLGMPSSVIGNELAMRYGRIRVVVSIMCLSAVLAIVVGNSIGLSAPLLIALVLVYGCFVTGDSASITTGAIENASEGNRGVTMAVHSSIGFIGSFLGPIGFGLVLNTFGGHNSSEAWFWAFSSTGFVLLLGPILLLILRTVKKT</sequence>
<dbReference type="PANTHER" id="PTHR43124">
    <property type="entry name" value="PURINE EFFLUX PUMP PBUE"/>
    <property type="match status" value="1"/>
</dbReference>
<dbReference type="Pfam" id="PF07690">
    <property type="entry name" value="MFS_1"/>
    <property type="match status" value="1"/>
</dbReference>
<feature type="transmembrane region" description="Helical" evidence="6">
    <location>
        <begin position="348"/>
        <end position="370"/>
    </location>
</feature>
<keyword evidence="2" id="KW-1003">Cell membrane</keyword>
<protein>
    <submittedName>
        <fullName evidence="8">MFS transporter</fullName>
    </submittedName>
</protein>
<feature type="transmembrane region" description="Helical" evidence="6">
    <location>
        <begin position="237"/>
        <end position="255"/>
    </location>
</feature>
<feature type="transmembrane region" description="Helical" evidence="6">
    <location>
        <begin position="287"/>
        <end position="306"/>
    </location>
</feature>
<feature type="domain" description="Major facilitator superfamily (MFS) profile" evidence="7">
    <location>
        <begin position="15"/>
        <end position="408"/>
    </location>
</feature>
<dbReference type="InterPro" id="IPR050189">
    <property type="entry name" value="MFS_Efflux_Transporters"/>
</dbReference>
<evidence type="ECO:0000256" key="1">
    <source>
        <dbReference type="ARBA" id="ARBA00004651"/>
    </source>
</evidence>
<feature type="transmembrane region" description="Helical" evidence="6">
    <location>
        <begin position="81"/>
        <end position="100"/>
    </location>
</feature>
<evidence type="ECO:0000256" key="4">
    <source>
        <dbReference type="ARBA" id="ARBA00022989"/>
    </source>
</evidence>
<keyword evidence="5 6" id="KW-0472">Membrane</keyword>
<reference evidence="8 9" key="1">
    <citation type="submission" date="2018-06" db="EMBL/GenBank/DDBJ databases">
        <title>Combined omics and stable isotope probing to characterize newly discovered Mariana Back-Arc vent microbial communities.</title>
        <authorList>
            <person name="Trembath-Reichert E."/>
            <person name="Huber J.A."/>
        </authorList>
    </citation>
    <scope>NUCLEOTIDE SEQUENCE [LARGE SCALE GENOMIC DNA]</scope>
    <source>
        <strain evidence="8">MAG 63_2</strain>
    </source>
</reference>
<dbReference type="Proteomes" id="UP000286732">
    <property type="component" value="Unassembled WGS sequence"/>
</dbReference>
<keyword evidence="4 6" id="KW-1133">Transmembrane helix</keyword>
<feature type="transmembrane region" description="Helical" evidence="6">
    <location>
        <begin position="170"/>
        <end position="190"/>
    </location>
</feature>
<evidence type="ECO:0000259" key="7">
    <source>
        <dbReference type="PROSITE" id="PS50850"/>
    </source>
</evidence>
<dbReference type="PANTHER" id="PTHR43124:SF3">
    <property type="entry name" value="CHLORAMPHENICOL EFFLUX PUMP RV0191"/>
    <property type="match status" value="1"/>
</dbReference>
<feature type="transmembrane region" description="Helical" evidence="6">
    <location>
        <begin position="261"/>
        <end position="280"/>
    </location>
</feature>
<comment type="caution">
    <text evidence="8">The sequence shown here is derived from an EMBL/GenBank/DDBJ whole genome shotgun (WGS) entry which is preliminary data.</text>
</comment>
<feature type="transmembrane region" description="Helical" evidence="6">
    <location>
        <begin position="382"/>
        <end position="403"/>
    </location>
</feature>
<comment type="subcellular location">
    <subcellularLocation>
        <location evidence="1">Cell membrane</location>
        <topology evidence="1">Multi-pass membrane protein</topology>
    </subcellularLocation>
</comment>
<evidence type="ECO:0000256" key="2">
    <source>
        <dbReference type="ARBA" id="ARBA00022475"/>
    </source>
</evidence>
<proteinExistence type="predicted"/>
<feature type="transmembrane region" description="Helical" evidence="6">
    <location>
        <begin position="106"/>
        <end position="128"/>
    </location>
</feature>
<keyword evidence="3 6" id="KW-0812">Transmembrane</keyword>
<dbReference type="InterPro" id="IPR036259">
    <property type="entry name" value="MFS_trans_sf"/>
</dbReference>
<feature type="transmembrane region" description="Helical" evidence="6">
    <location>
        <begin position="312"/>
        <end position="336"/>
    </location>
</feature>
<evidence type="ECO:0000256" key="5">
    <source>
        <dbReference type="ARBA" id="ARBA00023136"/>
    </source>
</evidence>
<evidence type="ECO:0000313" key="9">
    <source>
        <dbReference type="Proteomes" id="UP000286732"/>
    </source>
</evidence>
<feature type="transmembrane region" description="Helical" evidence="6">
    <location>
        <begin position="140"/>
        <end position="158"/>
    </location>
</feature>
<dbReference type="EMBL" id="QNZM01000149">
    <property type="protein sequence ID" value="RTZ80744.1"/>
    <property type="molecule type" value="Genomic_DNA"/>
</dbReference>
<name>A0A432GAT2_9DELT</name>
<gene>
    <name evidence="8" type="ORF">DSY98_03880</name>
</gene>
<evidence type="ECO:0000256" key="3">
    <source>
        <dbReference type="ARBA" id="ARBA00022692"/>
    </source>
</evidence>
<dbReference type="GO" id="GO:0022857">
    <property type="term" value="F:transmembrane transporter activity"/>
    <property type="evidence" value="ECO:0007669"/>
    <property type="project" value="InterPro"/>
</dbReference>